<dbReference type="SUPFAM" id="SSF55785">
    <property type="entry name" value="PYP-like sensor domain (PAS domain)"/>
    <property type="match status" value="2"/>
</dbReference>
<dbReference type="SMART" id="SM00091">
    <property type="entry name" value="PAS"/>
    <property type="match status" value="2"/>
</dbReference>
<dbReference type="CDD" id="cd00130">
    <property type="entry name" value="PAS"/>
    <property type="match status" value="2"/>
</dbReference>
<evidence type="ECO:0000259" key="3">
    <source>
        <dbReference type="PROSITE" id="PS50113"/>
    </source>
</evidence>
<dbReference type="InterPro" id="IPR000014">
    <property type="entry name" value="PAS"/>
</dbReference>
<dbReference type="PROSITE" id="PS50112">
    <property type="entry name" value="PAS"/>
    <property type="match status" value="1"/>
</dbReference>
<sequence>MNGNFQDIVAIKELLKKYPKGLSITEISSALHLHRNTSAKYLDMLKLKGDIDRKEIGAAKNYSLVRRMPVSTLLHFCLHPAIVLDGRSEVVMVNAEALSLLACPLDVIYGAGVKDIPLALFKDPEVGTRCHDAVQGVRSRAEVQTFVGGKRLHLTVHYLPVVFDTGRDGCALVLVDETACRQAAEERDLCRKRYLALIADQTEFVAHIRPDMTLSSVNEALCAHLGRGRDQLAGFRFLSLFSPDDREGIRRGISSLSPAAPAFTTDVRTVGQDGSVCWERWTFRGIFGEDGTLLECHALGRDITEMKNDKDRLKRYHENLEALIRERTQEMQQANMALVTVIREKEELEQELLFTQFAFDNASDSIILFDEAGRVYKANKTAGELLGYTAEEFQGISVIEINPSISKAQWDRMQAGASPGVKERTRSTHKRKDGRIIEVEVSRTFVAFGERMYFCSIAREVLPER</sequence>
<dbReference type="InterPro" id="IPR000700">
    <property type="entry name" value="PAS-assoc_C"/>
</dbReference>
<organism evidence="4 5">
    <name type="scientific">Methanofollis tationis</name>
    <dbReference type="NCBI Taxonomy" id="81417"/>
    <lineage>
        <taxon>Archaea</taxon>
        <taxon>Methanobacteriati</taxon>
        <taxon>Methanobacteriota</taxon>
        <taxon>Stenosarchaea group</taxon>
        <taxon>Methanomicrobia</taxon>
        <taxon>Methanomicrobiales</taxon>
        <taxon>Methanomicrobiaceae</taxon>
        <taxon>Methanofollis</taxon>
    </lineage>
</organism>
<evidence type="ECO:0000313" key="4">
    <source>
        <dbReference type="EMBL" id="NVO66208.1"/>
    </source>
</evidence>
<feature type="domain" description="PAC" evidence="3">
    <location>
        <begin position="263"/>
        <end position="315"/>
    </location>
</feature>
<evidence type="ECO:0000313" key="5">
    <source>
        <dbReference type="Proteomes" id="UP000570823"/>
    </source>
</evidence>
<keyword evidence="5" id="KW-1185">Reference proteome</keyword>
<dbReference type="InterPro" id="IPR013767">
    <property type="entry name" value="PAS_fold"/>
</dbReference>
<protein>
    <submittedName>
        <fullName evidence="4">PAS domain S-box protein</fullName>
    </submittedName>
</protein>
<dbReference type="OrthoDB" id="116341at2157"/>
<name>A0A7K4HMW5_9EURY</name>
<dbReference type="Pfam" id="PF08447">
    <property type="entry name" value="PAS_3"/>
    <property type="match status" value="1"/>
</dbReference>
<dbReference type="NCBIfam" id="TIGR00229">
    <property type="entry name" value="sensory_box"/>
    <property type="match status" value="2"/>
</dbReference>
<dbReference type="RefSeq" id="WP_176787926.1">
    <property type="nucleotide sequence ID" value="NZ_JABXWR010000001.1"/>
</dbReference>
<evidence type="ECO:0000259" key="2">
    <source>
        <dbReference type="PROSITE" id="PS50112"/>
    </source>
</evidence>
<comment type="caution">
    <text evidence="4">The sequence shown here is derived from an EMBL/GenBank/DDBJ whole genome shotgun (WGS) entry which is preliminary data.</text>
</comment>
<dbReference type="InterPro" id="IPR035965">
    <property type="entry name" value="PAS-like_dom_sf"/>
</dbReference>
<dbReference type="PANTHER" id="PTHR44757">
    <property type="entry name" value="DIGUANYLATE CYCLASE DGCP"/>
    <property type="match status" value="1"/>
</dbReference>
<proteinExistence type="predicted"/>
<dbReference type="AlphaFoldDB" id="A0A7K4HMW5"/>
<keyword evidence="1" id="KW-0175">Coiled coil</keyword>
<dbReference type="InterPro" id="IPR052155">
    <property type="entry name" value="Biofilm_reg_signaling"/>
</dbReference>
<dbReference type="GO" id="GO:0006355">
    <property type="term" value="P:regulation of DNA-templated transcription"/>
    <property type="evidence" value="ECO:0007669"/>
    <property type="project" value="InterPro"/>
</dbReference>
<reference evidence="4 5" key="1">
    <citation type="submission" date="2020-06" db="EMBL/GenBank/DDBJ databases">
        <title>Methanofollis fontis sp. nov., a methanogen isolated from marine sediments near a cold seep at Four-Way Closure Ridge offshore southwestern Taiwan.</title>
        <authorList>
            <person name="Chen S.-C."/>
            <person name="Teng N.-H."/>
            <person name="Lin Y.-S."/>
            <person name="Lai M.-C."/>
            <person name="Chen H.-H."/>
            <person name="Wang C.-C."/>
        </authorList>
    </citation>
    <scope>NUCLEOTIDE SEQUENCE [LARGE SCALE GENOMIC DNA]</scope>
    <source>
        <strain evidence="4 5">DSM 2702</strain>
    </source>
</reference>
<dbReference type="EMBL" id="JABXWR010000001">
    <property type="protein sequence ID" value="NVO66208.1"/>
    <property type="molecule type" value="Genomic_DNA"/>
</dbReference>
<dbReference type="PROSITE" id="PS50113">
    <property type="entry name" value="PAC"/>
    <property type="match status" value="1"/>
</dbReference>
<feature type="coiled-coil region" evidence="1">
    <location>
        <begin position="303"/>
        <end position="351"/>
    </location>
</feature>
<gene>
    <name evidence="4" type="ORF">HWN36_02525</name>
</gene>
<dbReference type="InterPro" id="IPR013655">
    <property type="entry name" value="PAS_fold_3"/>
</dbReference>
<dbReference type="Gene3D" id="3.30.450.20">
    <property type="entry name" value="PAS domain"/>
    <property type="match status" value="2"/>
</dbReference>
<feature type="domain" description="PAS" evidence="2">
    <location>
        <begin position="358"/>
        <end position="399"/>
    </location>
</feature>
<dbReference type="Pfam" id="PF00989">
    <property type="entry name" value="PAS"/>
    <property type="match status" value="1"/>
</dbReference>
<dbReference type="PANTHER" id="PTHR44757:SF2">
    <property type="entry name" value="BIOFILM ARCHITECTURE MAINTENANCE PROTEIN MBAA"/>
    <property type="match status" value="1"/>
</dbReference>
<evidence type="ECO:0000256" key="1">
    <source>
        <dbReference type="SAM" id="Coils"/>
    </source>
</evidence>
<dbReference type="Proteomes" id="UP000570823">
    <property type="component" value="Unassembled WGS sequence"/>
</dbReference>
<accession>A0A7K4HMW5</accession>